<proteinExistence type="predicted"/>
<evidence type="ECO:0000256" key="2">
    <source>
        <dbReference type="ARBA" id="ARBA00004642"/>
    </source>
</evidence>
<evidence type="ECO:0000256" key="11">
    <source>
        <dbReference type="ARBA" id="ARBA00067670"/>
    </source>
</evidence>
<keyword evidence="4" id="KW-0597">Phosphoprotein</keyword>
<evidence type="ECO:0000256" key="1">
    <source>
        <dbReference type="ARBA" id="ARBA00004496"/>
    </source>
</evidence>
<accession>A0A1A7ZC24</accession>
<reference evidence="14" key="3">
    <citation type="submission" date="2025-05" db="UniProtKB">
        <authorList>
            <consortium name="Ensembl"/>
        </authorList>
    </citation>
    <scope>IDENTIFICATION</scope>
</reference>
<comment type="subunit">
    <text evidence="10">Part of the core SMN complex that contains SMN1, GEMIN2/SIP1, DDX20/GEMIN3, GEMIN4, GEMIN5, GEMIN6, GEMIN7, GEMIN8 and STRAP/UNRIP. Part of the SMN-Sm complex that contains SMN1, GEMIN2/SIP1, DDX20/GEMIN3, GEMIN4, GEMIN5, GEMIN6, GEMIN7, GEMIN8, STRAP/UNRIP and the Sm proteins SNRPB, SNRPD1, SNRPD2, SNRPD3, SNRPE, SNRPF and SNRPG. Interacts with GEMIN7; the interaction is direct. Interacts with GEMIN8; the interaction is direct. Interacts with SNRPB, SNRPD2, SNRPD3 and SNRPE; the interaction is direct.</text>
</comment>
<sequence>MFYLNNCCCFRQLSTEAVYGSARNFKGGSGTILDLSCFFRKETHKQAPAFRGLCRAQARTFCFHLTVMQRGWLHSGPLLWLQYVDKNVKLKVGKHEEHRGWLLTVDPVSASVVLVNFREDGASVRVVMGHAVEDVEVLQESDPETAERLRLFLLPPTTSSLDPEELSRRRMGVYRWLEKNRVPVEEDGDSLRVAGALTILAPYRPEDCCSSNQIILDRIQRLIQSQPHLLKVDPGFDSIQILPGFSGSQEL</sequence>
<dbReference type="PANTHER" id="PTHR14710">
    <property type="entry name" value="GEM-ASSOCIATED PROTEIN 6"/>
    <property type="match status" value="1"/>
</dbReference>
<comment type="function">
    <text evidence="9">The SMN complex catalyzes the assembly of small nuclear ribonucleoproteins (snRNPs), the building blocks of the spliceosome, and thereby plays an important role in the splicing of cellular pre-mRNAs. Most spliceosomal snRNPs contain a common set of Sm proteins SNRPB, SNRPD1, SNRPD2, SNRPD3, SNRPE, SNRPF and SNRPG that assemble in a heptameric protein ring on the Sm site of the small nuclear RNA to form the core snRNP (Sm core). In the cytosol, the Sm proteins SNRPD1, SNRPD2, SNRPE, SNRPF and SNRPG are trapped in an inactive 6S pICln-Sm complex by the chaperone CLNS1A that controls the assembly of the core snRNP. To assemble core snRNPs, the SMN complex accepts the trapped 5Sm proteins from CLNS1A forming an intermediate. Binding of snRNA inside 5Sm triggers eviction of the SMN complex, thereby allowing binding of SNRPD3 and SNRPB to complete assembly of the core snRNP.</text>
</comment>
<reference evidence="13" key="1">
    <citation type="submission" date="2016-05" db="EMBL/GenBank/DDBJ databases">
        <authorList>
            <person name="Lavstsen T."/>
            <person name="Jespersen J.S."/>
        </authorList>
    </citation>
    <scope>NUCLEOTIDE SEQUENCE</scope>
    <source>
        <tissue evidence="13">Brain</tissue>
    </source>
</reference>
<keyword evidence="3" id="KW-0963">Cytoplasm</keyword>
<dbReference type="Bgee" id="ENSNFUG00015021256">
    <property type="expression patterns" value="Expressed in liver and 3 other cell types or tissues"/>
</dbReference>
<gene>
    <name evidence="13" type="primary">GEMIN6</name>
    <name evidence="14" type="synonym">gemin6</name>
</gene>
<dbReference type="InterPro" id="IPR009422">
    <property type="entry name" value="Gemin6"/>
</dbReference>
<comment type="subcellular location">
    <subcellularLocation>
        <location evidence="1">Cytoplasm</location>
    </subcellularLocation>
    <subcellularLocation>
        <location evidence="8">Nucleus</location>
        <location evidence="8">Gem</location>
    </subcellularLocation>
    <subcellularLocation>
        <location evidence="2">Nucleus</location>
        <location evidence="2">Nucleoplasm</location>
    </subcellularLocation>
</comment>
<keyword evidence="7" id="KW-0539">Nucleus</keyword>
<keyword evidence="15" id="KW-1185">Reference proteome</keyword>
<dbReference type="CDD" id="cd11676">
    <property type="entry name" value="Gemin6"/>
    <property type="match status" value="1"/>
</dbReference>
<feature type="domain" description="AD" evidence="12">
    <location>
        <begin position="136"/>
        <end position="231"/>
    </location>
</feature>
<protein>
    <recommendedName>
        <fullName evidence="11">Gem-associated protein 6</fullName>
    </recommendedName>
</protein>
<dbReference type="InterPro" id="IPR046857">
    <property type="entry name" value="Gemin6_Sm-like_dom"/>
</dbReference>
<evidence type="ECO:0000256" key="9">
    <source>
        <dbReference type="ARBA" id="ARBA00059373"/>
    </source>
</evidence>
<evidence type="ECO:0000256" key="4">
    <source>
        <dbReference type="ARBA" id="ARBA00022553"/>
    </source>
</evidence>
<evidence type="ECO:0000313" key="13">
    <source>
        <dbReference type="EMBL" id="SBP40367.1"/>
    </source>
</evidence>
<evidence type="ECO:0000259" key="12">
    <source>
        <dbReference type="PROSITE" id="PS52001"/>
    </source>
</evidence>
<dbReference type="InterPro" id="IPR047574">
    <property type="entry name" value="AD"/>
</dbReference>
<evidence type="ECO:0000256" key="5">
    <source>
        <dbReference type="ARBA" id="ARBA00022664"/>
    </source>
</evidence>
<organism evidence="13">
    <name type="scientific">Nothobranchius furzeri</name>
    <name type="common">Turquoise killifish</name>
    <dbReference type="NCBI Taxonomy" id="105023"/>
    <lineage>
        <taxon>Eukaryota</taxon>
        <taxon>Metazoa</taxon>
        <taxon>Chordata</taxon>
        <taxon>Craniata</taxon>
        <taxon>Vertebrata</taxon>
        <taxon>Euteleostomi</taxon>
        <taxon>Actinopterygii</taxon>
        <taxon>Neopterygii</taxon>
        <taxon>Teleostei</taxon>
        <taxon>Neoteleostei</taxon>
        <taxon>Acanthomorphata</taxon>
        <taxon>Ovalentaria</taxon>
        <taxon>Atherinomorphae</taxon>
        <taxon>Cyprinodontiformes</taxon>
        <taxon>Nothobranchiidae</taxon>
        <taxon>Nothobranchius</taxon>
    </lineage>
</organism>
<evidence type="ECO:0000256" key="8">
    <source>
        <dbReference type="ARBA" id="ARBA00034695"/>
    </source>
</evidence>
<reference evidence="13" key="2">
    <citation type="submission" date="2016-06" db="EMBL/GenBank/DDBJ databases">
        <title>The genome of a short-lived fish provides insights into sex chromosome evolution and the genetic control of aging.</title>
        <authorList>
            <person name="Reichwald K."/>
            <person name="Felder M."/>
            <person name="Petzold A."/>
            <person name="Koch P."/>
            <person name="Groth M."/>
            <person name="Platzer M."/>
        </authorList>
    </citation>
    <scope>NUCLEOTIDE SEQUENCE</scope>
    <source>
        <tissue evidence="13">Brain</tissue>
    </source>
</reference>
<evidence type="ECO:0000256" key="7">
    <source>
        <dbReference type="ARBA" id="ARBA00023242"/>
    </source>
</evidence>
<keyword evidence="5" id="KW-0507">mRNA processing</keyword>
<evidence type="ECO:0000256" key="6">
    <source>
        <dbReference type="ARBA" id="ARBA00023187"/>
    </source>
</evidence>
<evidence type="ECO:0000313" key="15">
    <source>
        <dbReference type="Proteomes" id="UP000694548"/>
    </source>
</evidence>
<dbReference type="GO" id="GO:0000387">
    <property type="term" value="P:spliceosomal snRNP assembly"/>
    <property type="evidence" value="ECO:0007669"/>
    <property type="project" value="TreeGrafter"/>
</dbReference>
<dbReference type="PANTHER" id="PTHR14710:SF2">
    <property type="entry name" value="GEM-ASSOCIATED PROTEIN 6"/>
    <property type="match status" value="1"/>
</dbReference>
<dbReference type="GeneTree" id="ENSGT00390000006712"/>
<dbReference type="GO" id="GO:0000245">
    <property type="term" value="P:spliceosomal complex assembly"/>
    <property type="evidence" value="ECO:0007669"/>
    <property type="project" value="InterPro"/>
</dbReference>
<dbReference type="InterPro" id="IPR046856">
    <property type="entry name" value="Gemin6_C"/>
</dbReference>
<dbReference type="GO" id="GO:0097504">
    <property type="term" value="C:Gemini of Cajal bodies"/>
    <property type="evidence" value="ECO:0007669"/>
    <property type="project" value="UniProtKB-SubCell"/>
</dbReference>
<dbReference type="AlphaFoldDB" id="A0A1A7ZC24"/>
<dbReference type="GO" id="GO:0032797">
    <property type="term" value="C:SMN complex"/>
    <property type="evidence" value="ECO:0007669"/>
    <property type="project" value="TreeGrafter"/>
</dbReference>
<dbReference type="PROSITE" id="PS52001">
    <property type="entry name" value="AD"/>
    <property type="match status" value="1"/>
</dbReference>
<dbReference type="FunFam" id="2.30.30.100:FF:000038">
    <property type="entry name" value="Gem-associated protein 6"/>
    <property type="match status" value="1"/>
</dbReference>
<dbReference type="EMBL" id="HADY01001882">
    <property type="protein sequence ID" value="SBP40367.1"/>
    <property type="molecule type" value="Transcribed_RNA"/>
</dbReference>
<dbReference type="Ensembl" id="ENSNFUT00015046612.1">
    <property type="protein sequence ID" value="ENSNFUP00015044666.1"/>
    <property type="gene ID" value="ENSNFUG00015021256.1"/>
</dbReference>
<evidence type="ECO:0000256" key="10">
    <source>
        <dbReference type="ARBA" id="ARBA00065613"/>
    </source>
</evidence>
<dbReference type="Proteomes" id="UP000694548">
    <property type="component" value="Unassembled WGS sequence"/>
</dbReference>
<dbReference type="Pfam" id="PF20417">
    <property type="entry name" value="Gemin6_C"/>
    <property type="match status" value="1"/>
</dbReference>
<dbReference type="Pfam" id="PF06372">
    <property type="entry name" value="Gemin6"/>
    <property type="match status" value="1"/>
</dbReference>
<evidence type="ECO:0000313" key="14">
    <source>
        <dbReference type="Ensembl" id="ENSNFUP00015044666.1"/>
    </source>
</evidence>
<dbReference type="Gene3D" id="2.30.30.100">
    <property type="match status" value="1"/>
</dbReference>
<name>A0A1A7ZC24_NOTFU</name>
<keyword evidence="6" id="KW-0508">mRNA splicing</keyword>
<evidence type="ECO:0000256" key="3">
    <source>
        <dbReference type="ARBA" id="ARBA00022490"/>
    </source>
</evidence>